<reference evidence="1 2" key="1">
    <citation type="submission" date="2015-11" db="EMBL/GenBank/DDBJ databases">
        <authorList>
            <person name="Chong T.M."/>
            <person name="Chan K.G."/>
            <person name="Dessaux Y."/>
        </authorList>
    </citation>
    <scope>NUCLEOTIDE SEQUENCE [LARGE SCALE GENOMIC DNA]</scope>
    <source>
        <strain evidence="1 2">S5.2</strain>
    </source>
</reference>
<name>A0ABM5VXH8_ECTME</name>
<evidence type="ECO:0000313" key="2">
    <source>
        <dbReference type="Proteomes" id="UP000028530"/>
    </source>
</evidence>
<sequence length="83" mass="8525">MALALIVRVLLWGVGAPDCCAASGDSIRVEVKDLDRPTVSLNDVTIGRAGAMRRQLKAGLTGGSQQKIMLTAPGATVSTDGMA</sequence>
<protein>
    <submittedName>
        <fullName evidence="1">Uncharacterized protein</fullName>
    </submittedName>
</protein>
<evidence type="ECO:0000313" key="1">
    <source>
        <dbReference type="EMBL" id="ALN19604.1"/>
    </source>
</evidence>
<dbReference type="EMBL" id="CP013124">
    <property type="protein sequence ID" value="ALN19604.1"/>
    <property type="molecule type" value="Genomic_DNA"/>
</dbReference>
<keyword evidence="2" id="KW-1185">Reference proteome</keyword>
<gene>
    <name evidence="1" type="ORF">DW68_013475</name>
</gene>
<accession>A0ABM5VXH8</accession>
<dbReference type="Proteomes" id="UP000028530">
    <property type="component" value="Chromosome"/>
</dbReference>
<organism evidence="1 2">
    <name type="scientific">Ectopseudomonas mendocina S5.2</name>
    <dbReference type="NCBI Taxonomy" id="1225174"/>
    <lineage>
        <taxon>Bacteria</taxon>
        <taxon>Pseudomonadati</taxon>
        <taxon>Pseudomonadota</taxon>
        <taxon>Gammaproteobacteria</taxon>
        <taxon>Pseudomonadales</taxon>
        <taxon>Pseudomonadaceae</taxon>
        <taxon>Ectopseudomonas</taxon>
    </lineage>
</organism>
<proteinExistence type="predicted"/>